<dbReference type="Proteomes" id="UP000183487">
    <property type="component" value="Unassembled WGS sequence"/>
</dbReference>
<feature type="transmembrane region" description="Helical" evidence="6">
    <location>
        <begin position="12"/>
        <end position="32"/>
    </location>
</feature>
<feature type="domain" description="Cardiolipin synthase N-terminal" evidence="8">
    <location>
        <begin position="23"/>
        <end position="67"/>
    </location>
</feature>
<proteinExistence type="predicted"/>
<dbReference type="InterPro" id="IPR018649">
    <property type="entry name" value="SHOCT"/>
</dbReference>
<dbReference type="RefSeq" id="WP_074767905.1">
    <property type="nucleotide sequence ID" value="NZ_FNKP01000002.1"/>
</dbReference>
<dbReference type="Pfam" id="PF13396">
    <property type="entry name" value="PLDc_N"/>
    <property type="match status" value="1"/>
</dbReference>
<reference evidence="10" key="1">
    <citation type="submission" date="2016-10" db="EMBL/GenBank/DDBJ databases">
        <authorList>
            <person name="Varghese N."/>
        </authorList>
    </citation>
    <scope>NUCLEOTIDE SEQUENCE [LARGE SCALE GENOMIC DNA]</scope>
    <source>
        <strain evidence="10">GAS106B</strain>
    </source>
</reference>
<comment type="subcellular location">
    <subcellularLocation>
        <location evidence="1">Cell membrane</location>
        <topology evidence="1">Multi-pass membrane protein</topology>
    </subcellularLocation>
</comment>
<evidence type="ECO:0000256" key="6">
    <source>
        <dbReference type="SAM" id="Phobius"/>
    </source>
</evidence>
<keyword evidence="3 6" id="KW-0812">Transmembrane</keyword>
<evidence type="ECO:0000256" key="3">
    <source>
        <dbReference type="ARBA" id="ARBA00022692"/>
    </source>
</evidence>
<dbReference type="InterPro" id="IPR027379">
    <property type="entry name" value="CLS_N"/>
</dbReference>
<dbReference type="AlphaFoldDB" id="A0A1H1HJZ6"/>
<evidence type="ECO:0000259" key="8">
    <source>
        <dbReference type="Pfam" id="PF13396"/>
    </source>
</evidence>
<evidence type="ECO:0000313" key="10">
    <source>
        <dbReference type="Proteomes" id="UP000183487"/>
    </source>
</evidence>
<dbReference type="OrthoDB" id="7596142at2"/>
<keyword evidence="4 6" id="KW-1133">Transmembrane helix</keyword>
<organism evidence="9 10">
    <name type="scientific">Paraburkholderia fungorum</name>
    <dbReference type="NCBI Taxonomy" id="134537"/>
    <lineage>
        <taxon>Bacteria</taxon>
        <taxon>Pseudomonadati</taxon>
        <taxon>Pseudomonadota</taxon>
        <taxon>Betaproteobacteria</taxon>
        <taxon>Burkholderiales</taxon>
        <taxon>Burkholderiaceae</taxon>
        <taxon>Paraburkholderia</taxon>
    </lineage>
</organism>
<accession>A0A1H1HJZ6</accession>
<evidence type="ECO:0000256" key="5">
    <source>
        <dbReference type="ARBA" id="ARBA00023136"/>
    </source>
</evidence>
<dbReference type="EMBL" id="FNKP01000002">
    <property type="protein sequence ID" value="SDR25855.1"/>
    <property type="molecule type" value="Genomic_DNA"/>
</dbReference>
<dbReference type="GO" id="GO:0005886">
    <property type="term" value="C:plasma membrane"/>
    <property type="evidence" value="ECO:0007669"/>
    <property type="project" value="UniProtKB-SubCell"/>
</dbReference>
<gene>
    <name evidence="9" type="ORF">SAMN05443245_4005</name>
</gene>
<evidence type="ECO:0000256" key="1">
    <source>
        <dbReference type="ARBA" id="ARBA00004651"/>
    </source>
</evidence>
<feature type="domain" description="SHOCT" evidence="7">
    <location>
        <begin position="98"/>
        <end position="124"/>
    </location>
</feature>
<keyword evidence="2" id="KW-1003">Cell membrane</keyword>
<dbReference type="Pfam" id="PF09851">
    <property type="entry name" value="SHOCT"/>
    <property type="match status" value="1"/>
</dbReference>
<name>A0A1H1HJZ6_9BURK</name>
<keyword evidence="5 6" id="KW-0472">Membrane</keyword>
<sequence length="126" mass="14473">MLFNGGFTFPNFLADVFSVFMFILWFWLLITVSGDLFRRSDVSGIAKVIWIIVLIVLPYIGIFAYLLTQGRGMAERDEARMKQARDNLRQVVGFSAADELEKLDRLKAAGSISDEEYKRLRARVMQ</sequence>
<evidence type="ECO:0000313" key="9">
    <source>
        <dbReference type="EMBL" id="SDR25855.1"/>
    </source>
</evidence>
<keyword evidence="10" id="KW-1185">Reference proteome</keyword>
<evidence type="ECO:0000259" key="7">
    <source>
        <dbReference type="Pfam" id="PF09851"/>
    </source>
</evidence>
<evidence type="ECO:0000256" key="2">
    <source>
        <dbReference type="ARBA" id="ARBA00022475"/>
    </source>
</evidence>
<feature type="transmembrane region" description="Helical" evidence="6">
    <location>
        <begin position="44"/>
        <end position="67"/>
    </location>
</feature>
<protein>
    <submittedName>
        <fullName evidence="9">Short C-terminal domain-containing protein</fullName>
    </submittedName>
</protein>
<evidence type="ECO:0000256" key="4">
    <source>
        <dbReference type="ARBA" id="ARBA00022989"/>
    </source>
</evidence>